<proteinExistence type="predicted"/>
<reference evidence="1 2" key="1">
    <citation type="journal article" date="2023" name="BMC Biol.">
        <title>The compact genome of the sponge Oopsacas minuta (Hexactinellida) is lacking key metazoan core genes.</title>
        <authorList>
            <person name="Santini S."/>
            <person name="Schenkelaars Q."/>
            <person name="Jourda C."/>
            <person name="Duchesne M."/>
            <person name="Belahbib H."/>
            <person name="Rocher C."/>
            <person name="Selva M."/>
            <person name="Riesgo A."/>
            <person name="Vervoort M."/>
            <person name="Leys S.P."/>
            <person name="Kodjabachian L."/>
            <person name="Le Bivic A."/>
            <person name="Borchiellini C."/>
            <person name="Claverie J.M."/>
            <person name="Renard E."/>
        </authorList>
    </citation>
    <scope>NUCLEOTIDE SEQUENCE [LARGE SCALE GENOMIC DNA]</scope>
    <source>
        <strain evidence="1">SPO-2</strain>
    </source>
</reference>
<evidence type="ECO:0000313" key="1">
    <source>
        <dbReference type="EMBL" id="KAI6645991.1"/>
    </source>
</evidence>
<accession>A0AAV7JB97</accession>
<protein>
    <submittedName>
        <fullName evidence="1">Uncharacterized protein</fullName>
    </submittedName>
</protein>
<name>A0AAV7JB97_9METZ</name>
<keyword evidence="2" id="KW-1185">Reference proteome</keyword>
<evidence type="ECO:0000313" key="2">
    <source>
        <dbReference type="Proteomes" id="UP001165289"/>
    </source>
</evidence>
<organism evidence="1 2">
    <name type="scientific">Oopsacas minuta</name>
    <dbReference type="NCBI Taxonomy" id="111878"/>
    <lineage>
        <taxon>Eukaryota</taxon>
        <taxon>Metazoa</taxon>
        <taxon>Porifera</taxon>
        <taxon>Hexactinellida</taxon>
        <taxon>Hexasterophora</taxon>
        <taxon>Lyssacinosida</taxon>
        <taxon>Leucopsacidae</taxon>
        <taxon>Oopsacas</taxon>
    </lineage>
</organism>
<dbReference type="AlphaFoldDB" id="A0AAV7JB97"/>
<sequence>MENSSSNLAASEKCRLCGQASNSLGQGPLLSLLYPSDYTLPIDMSPFQLSPPPARVFFHSWDSPEENDRNRTEKY</sequence>
<gene>
    <name evidence="1" type="ORF">LOD99_13244</name>
</gene>
<comment type="caution">
    <text evidence="1">The sequence shown here is derived from an EMBL/GenBank/DDBJ whole genome shotgun (WGS) entry which is preliminary data.</text>
</comment>
<dbReference type="Proteomes" id="UP001165289">
    <property type="component" value="Unassembled WGS sequence"/>
</dbReference>
<dbReference type="EMBL" id="JAKMXF010000365">
    <property type="protein sequence ID" value="KAI6645991.1"/>
    <property type="molecule type" value="Genomic_DNA"/>
</dbReference>